<sequence>MWEIFFAEVPSFQTSEIFNTGETYFPVLE</sequence>
<dbReference type="Proteomes" id="UP001162483">
    <property type="component" value="Unassembled WGS sequence"/>
</dbReference>
<accession>A0ABN9B677</accession>
<reference evidence="1" key="1">
    <citation type="submission" date="2023-05" db="EMBL/GenBank/DDBJ databases">
        <authorList>
            <person name="Stuckert A."/>
        </authorList>
    </citation>
    <scope>NUCLEOTIDE SEQUENCE</scope>
</reference>
<name>A0ABN9B677_9NEOB</name>
<keyword evidence="2" id="KW-1185">Reference proteome</keyword>
<proteinExistence type="predicted"/>
<dbReference type="EMBL" id="CATNWA010002507">
    <property type="protein sequence ID" value="CAI9543069.1"/>
    <property type="molecule type" value="Genomic_DNA"/>
</dbReference>
<evidence type="ECO:0000313" key="2">
    <source>
        <dbReference type="Proteomes" id="UP001162483"/>
    </source>
</evidence>
<organism evidence="1 2">
    <name type="scientific">Staurois parvus</name>
    <dbReference type="NCBI Taxonomy" id="386267"/>
    <lineage>
        <taxon>Eukaryota</taxon>
        <taxon>Metazoa</taxon>
        <taxon>Chordata</taxon>
        <taxon>Craniata</taxon>
        <taxon>Vertebrata</taxon>
        <taxon>Euteleostomi</taxon>
        <taxon>Amphibia</taxon>
        <taxon>Batrachia</taxon>
        <taxon>Anura</taxon>
        <taxon>Neobatrachia</taxon>
        <taxon>Ranoidea</taxon>
        <taxon>Ranidae</taxon>
        <taxon>Staurois</taxon>
    </lineage>
</organism>
<comment type="caution">
    <text evidence="1">The sequence shown here is derived from an EMBL/GenBank/DDBJ whole genome shotgun (WGS) entry which is preliminary data.</text>
</comment>
<protein>
    <submittedName>
        <fullName evidence="1">Uncharacterized protein</fullName>
    </submittedName>
</protein>
<gene>
    <name evidence="1" type="ORF">SPARVUS_LOCUS2219836</name>
</gene>
<evidence type="ECO:0000313" key="1">
    <source>
        <dbReference type="EMBL" id="CAI9543069.1"/>
    </source>
</evidence>